<gene>
    <name evidence="3" type="ORF">Q4Q39_09345</name>
</gene>
<accession>A0ABT8X0Y7</accession>
<dbReference type="PROSITE" id="PS00061">
    <property type="entry name" value="ADH_SHORT"/>
    <property type="match status" value="1"/>
</dbReference>
<evidence type="ECO:0000313" key="4">
    <source>
        <dbReference type="Proteomes" id="UP001176891"/>
    </source>
</evidence>
<dbReference type="SUPFAM" id="SSF51735">
    <property type="entry name" value="NAD(P)-binding Rossmann-fold domains"/>
    <property type="match status" value="1"/>
</dbReference>
<dbReference type="Proteomes" id="UP001176891">
    <property type="component" value="Unassembled WGS sequence"/>
</dbReference>
<evidence type="ECO:0000256" key="2">
    <source>
        <dbReference type="ARBA" id="ARBA00023002"/>
    </source>
</evidence>
<sequence length="276" mass="30211">MDTITTSERKSALITGACGDIGSRVSKDLAEKGYHLILADINQEANEALVESLPSAEAVTIDLTNRDALSKFCEKMPEYNPHIVFINAGMVHPGEVVDISERMVDLQLEINLRSAIILNRAAGIHMKIKGEGHIVNTVSIGGVFGLKSSSIYSAAKFGLRGFLMAFHSEMKSFGVHVAGIYSAAVDTQMLRYEANNGGSVLNFVCTPTTVEHILKGFNKAIEKKKLEVYVPYSDSIFPRLLGGVMPGLIDRFYPMLERMGKKGRKKYLDRLAAKGL</sequence>
<dbReference type="CDD" id="cd05233">
    <property type="entry name" value="SDR_c"/>
    <property type="match status" value="1"/>
</dbReference>
<dbReference type="GO" id="GO:0016491">
    <property type="term" value="F:oxidoreductase activity"/>
    <property type="evidence" value="ECO:0007669"/>
    <property type="project" value="UniProtKB-KW"/>
</dbReference>
<proteinExistence type="inferred from homology"/>
<dbReference type="Pfam" id="PF00106">
    <property type="entry name" value="adh_short"/>
    <property type="match status" value="1"/>
</dbReference>
<dbReference type="PRINTS" id="PR00081">
    <property type="entry name" value="GDHRDH"/>
</dbReference>
<dbReference type="InterPro" id="IPR002347">
    <property type="entry name" value="SDR_fam"/>
</dbReference>
<keyword evidence="4" id="KW-1185">Reference proteome</keyword>
<dbReference type="Gene3D" id="3.40.50.720">
    <property type="entry name" value="NAD(P)-binding Rossmann-like Domain"/>
    <property type="match status" value="1"/>
</dbReference>
<dbReference type="InterPro" id="IPR020904">
    <property type="entry name" value="Sc_DH/Rdtase_CS"/>
</dbReference>
<dbReference type="EC" id="1.-.-.-" evidence="3"/>
<comment type="similarity">
    <text evidence="1">Belongs to the short-chain dehydrogenases/reductases (SDR) family.</text>
</comment>
<dbReference type="InterPro" id="IPR036291">
    <property type="entry name" value="NAD(P)-bd_dom_sf"/>
</dbReference>
<dbReference type="EMBL" id="JAUOEM010000003">
    <property type="protein sequence ID" value="MDO5987601.1"/>
    <property type="molecule type" value="Genomic_DNA"/>
</dbReference>
<reference evidence="3" key="1">
    <citation type="submission" date="2023-07" db="EMBL/GenBank/DDBJ databases">
        <title>Two novel species in the genus Flavivirga.</title>
        <authorList>
            <person name="Kwon K."/>
        </authorList>
    </citation>
    <scope>NUCLEOTIDE SEQUENCE</scope>
    <source>
        <strain evidence="3">KACC 14157</strain>
    </source>
</reference>
<dbReference type="RefSeq" id="WP_303282164.1">
    <property type="nucleotide sequence ID" value="NZ_BAABCZ010000010.1"/>
</dbReference>
<protein>
    <submittedName>
        <fullName evidence="3">SDR family oxidoreductase</fullName>
        <ecNumber evidence="3">1.-.-.-</ecNumber>
    </submittedName>
</protein>
<dbReference type="PANTHER" id="PTHR43669">
    <property type="entry name" value="5-KETO-D-GLUCONATE 5-REDUCTASE"/>
    <property type="match status" value="1"/>
</dbReference>
<keyword evidence="2 3" id="KW-0560">Oxidoreductase</keyword>
<organism evidence="3 4">
    <name type="scientific">Flavivirga amylovorans</name>
    <dbReference type="NCBI Taxonomy" id="870486"/>
    <lineage>
        <taxon>Bacteria</taxon>
        <taxon>Pseudomonadati</taxon>
        <taxon>Bacteroidota</taxon>
        <taxon>Flavobacteriia</taxon>
        <taxon>Flavobacteriales</taxon>
        <taxon>Flavobacteriaceae</taxon>
        <taxon>Flavivirga</taxon>
    </lineage>
</organism>
<dbReference type="PANTHER" id="PTHR43669:SF3">
    <property type="entry name" value="ALCOHOL DEHYDROGENASE, PUTATIVE (AFU_ORTHOLOGUE AFUA_3G03445)-RELATED"/>
    <property type="match status" value="1"/>
</dbReference>
<evidence type="ECO:0000256" key="1">
    <source>
        <dbReference type="ARBA" id="ARBA00006484"/>
    </source>
</evidence>
<comment type="caution">
    <text evidence="3">The sequence shown here is derived from an EMBL/GenBank/DDBJ whole genome shotgun (WGS) entry which is preliminary data.</text>
</comment>
<evidence type="ECO:0000313" key="3">
    <source>
        <dbReference type="EMBL" id="MDO5987601.1"/>
    </source>
</evidence>
<name>A0ABT8X0Y7_9FLAO</name>